<dbReference type="InterPro" id="IPR023606">
    <property type="entry name" value="CoA-Trfase_III_dom_1_sf"/>
</dbReference>
<dbReference type="GeneID" id="27686213"/>
<evidence type="ECO:0008006" key="4">
    <source>
        <dbReference type="Google" id="ProtNLM"/>
    </source>
</evidence>
<dbReference type="Proteomes" id="UP000053201">
    <property type="component" value="Unassembled WGS sequence"/>
</dbReference>
<evidence type="ECO:0000313" key="2">
    <source>
        <dbReference type="EMBL" id="KND02147.1"/>
    </source>
</evidence>
<name>A0A0L0HM26_SPIPD</name>
<dbReference type="eggNOG" id="KOG3957">
    <property type="taxonomic scope" value="Eukaryota"/>
</dbReference>
<dbReference type="OrthoDB" id="2308815at2759"/>
<accession>A0A0L0HM26</accession>
<comment type="similarity">
    <text evidence="1">Belongs to the CoA-transferase III family.</text>
</comment>
<organism evidence="2 3">
    <name type="scientific">Spizellomyces punctatus (strain DAOM BR117)</name>
    <dbReference type="NCBI Taxonomy" id="645134"/>
    <lineage>
        <taxon>Eukaryota</taxon>
        <taxon>Fungi</taxon>
        <taxon>Fungi incertae sedis</taxon>
        <taxon>Chytridiomycota</taxon>
        <taxon>Chytridiomycota incertae sedis</taxon>
        <taxon>Chytridiomycetes</taxon>
        <taxon>Spizellomycetales</taxon>
        <taxon>Spizellomycetaceae</taxon>
        <taxon>Spizellomyces</taxon>
    </lineage>
</organism>
<dbReference type="VEuPathDB" id="FungiDB:SPPG_02640"/>
<dbReference type="STRING" id="645134.A0A0L0HM26"/>
<dbReference type="InParanoid" id="A0A0L0HM26"/>
<dbReference type="GO" id="GO:0003824">
    <property type="term" value="F:catalytic activity"/>
    <property type="evidence" value="ECO:0007669"/>
    <property type="project" value="InterPro"/>
</dbReference>
<keyword evidence="3" id="KW-1185">Reference proteome</keyword>
<dbReference type="OMA" id="RFWRTAD"/>
<dbReference type="PANTHER" id="PTHR48228:SF4">
    <property type="entry name" value="BLR3030 PROTEIN"/>
    <property type="match status" value="1"/>
</dbReference>
<dbReference type="InterPro" id="IPR003673">
    <property type="entry name" value="CoA-Trfase_fam_III"/>
</dbReference>
<gene>
    <name evidence="2" type="ORF">SPPG_02640</name>
</gene>
<dbReference type="RefSeq" id="XP_016610186.1">
    <property type="nucleotide sequence ID" value="XM_016750924.1"/>
</dbReference>
<dbReference type="EMBL" id="KQ257453">
    <property type="protein sequence ID" value="KND02147.1"/>
    <property type="molecule type" value="Genomic_DNA"/>
</dbReference>
<dbReference type="SUPFAM" id="SSF89796">
    <property type="entry name" value="CoA-transferase family III (CaiB/BaiF)"/>
    <property type="match status" value="2"/>
</dbReference>
<protein>
    <recommendedName>
        <fullName evidence="4">CoA-transferase family III</fullName>
    </recommendedName>
</protein>
<reference evidence="2 3" key="1">
    <citation type="submission" date="2009-08" db="EMBL/GenBank/DDBJ databases">
        <title>The Genome Sequence of Spizellomyces punctatus strain DAOM BR117.</title>
        <authorList>
            <consortium name="The Broad Institute Genome Sequencing Platform"/>
            <person name="Russ C."/>
            <person name="Cuomo C."/>
            <person name="Shea T."/>
            <person name="Young S.K."/>
            <person name="Zeng Q."/>
            <person name="Koehrsen M."/>
            <person name="Haas B."/>
            <person name="Borodovsky M."/>
            <person name="Guigo R."/>
            <person name="Alvarado L."/>
            <person name="Berlin A."/>
            <person name="Bochicchio J."/>
            <person name="Borenstein D."/>
            <person name="Chapman S."/>
            <person name="Chen Z."/>
            <person name="Engels R."/>
            <person name="Freedman E."/>
            <person name="Gellesch M."/>
            <person name="Goldberg J."/>
            <person name="Griggs A."/>
            <person name="Gujja S."/>
            <person name="Heiman D."/>
            <person name="Hepburn T."/>
            <person name="Howarth C."/>
            <person name="Jen D."/>
            <person name="Larson L."/>
            <person name="Lewis B."/>
            <person name="Mehta T."/>
            <person name="Park D."/>
            <person name="Pearson M."/>
            <person name="Roberts A."/>
            <person name="Saif S."/>
            <person name="Shenoy N."/>
            <person name="Sisk P."/>
            <person name="Stolte C."/>
            <person name="Sykes S."/>
            <person name="Thomson T."/>
            <person name="Walk T."/>
            <person name="White J."/>
            <person name="Yandava C."/>
            <person name="Burger G."/>
            <person name="Gray M.W."/>
            <person name="Holland P.W.H."/>
            <person name="King N."/>
            <person name="Lang F.B.F."/>
            <person name="Roger A.J."/>
            <person name="Ruiz-Trillo I."/>
            <person name="Lander E."/>
            <person name="Nusbaum C."/>
        </authorList>
    </citation>
    <scope>NUCLEOTIDE SEQUENCE [LARGE SCALE GENOMIC DNA]</scope>
    <source>
        <strain evidence="2 3">DAOM BR117</strain>
    </source>
</reference>
<evidence type="ECO:0000313" key="3">
    <source>
        <dbReference type="Proteomes" id="UP000053201"/>
    </source>
</evidence>
<dbReference type="Pfam" id="PF02515">
    <property type="entry name" value="CoA_transf_3"/>
    <property type="match status" value="1"/>
</dbReference>
<evidence type="ECO:0000256" key="1">
    <source>
        <dbReference type="ARBA" id="ARBA00008383"/>
    </source>
</evidence>
<sequence>MHEENTRMKASQYFQDIIESIHSQNVLAPVDEDAARKVFFTDQEWMLPSGRPIAALSAAALGALAYSLQAIWNVRRGSMAGIASARVSQRGAAIAVRSHNYCRIVDPPRNLNPWDPLSGLYEAADGRHIQLHCNYSHHRGTALKVLGVVDVPDLGRDKVSDAVRKRDALELETLITEAGGCAAMVRTSGEWDSHPQRRALTQPPLVTIRKLRDTKPLAVGPTRPGARPLQDVKVLDLTHVLAGPTATKALASHGAKVLSVSSPNHEQIEAALVDTNFGKRSAFLDFNDAKDLEKMKDLLKETDIFVQSYRPGALDAFGLSADALAAIRPGIVYVSISAYGTTGPWAGKRGFDTLVQCVSGMADSESDSFAKPKHLPAQILDYASGYLAAFGAVLALRQRALVGGSYSVDVSLARTCEWVRNAGLAEFDISQIKMPTEQDVADLLLTTPGTEYGKVQHVNHAIEMIPEEFSPRFELPTCRRGAHAAEWW</sequence>
<dbReference type="AlphaFoldDB" id="A0A0L0HM26"/>
<proteinExistence type="inferred from homology"/>
<dbReference type="InterPro" id="IPR050509">
    <property type="entry name" value="CoA-transferase_III"/>
</dbReference>
<dbReference type="Gene3D" id="3.40.50.10540">
    <property type="entry name" value="Crotonobetainyl-coa:carnitine coa-transferase, domain 1"/>
    <property type="match status" value="1"/>
</dbReference>
<dbReference type="PANTHER" id="PTHR48228">
    <property type="entry name" value="SUCCINYL-COA--D-CITRAMALATE COA-TRANSFERASE"/>
    <property type="match status" value="1"/>
</dbReference>